<dbReference type="PANTHER" id="PTHR30160:SF21">
    <property type="entry name" value="LIPOPOLYSACCHARIDE CORE HEPTOSYLTRANSFERASE OPSX"/>
    <property type="match status" value="1"/>
</dbReference>
<dbReference type="GO" id="GO:0009244">
    <property type="term" value="P:lipopolysaccharide core region biosynthetic process"/>
    <property type="evidence" value="ECO:0007669"/>
    <property type="project" value="TreeGrafter"/>
</dbReference>
<dbReference type="Pfam" id="PF01075">
    <property type="entry name" value="Glyco_transf_9"/>
    <property type="match status" value="1"/>
</dbReference>
<dbReference type="PANTHER" id="PTHR30160">
    <property type="entry name" value="TETRAACYLDISACCHARIDE 4'-KINASE-RELATED"/>
    <property type="match status" value="1"/>
</dbReference>
<evidence type="ECO:0000313" key="3">
    <source>
        <dbReference type="EMBL" id="RNF47337.1"/>
    </source>
</evidence>
<dbReference type="OrthoDB" id="9781892at2"/>
<keyword evidence="1" id="KW-0328">Glycosyltransferase</keyword>
<dbReference type="Proteomes" id="UP000280507">
    <property type="component" value="Unassembled WGS sequence"/>
</dbReference>
<keyword evidence="2 3" id="KW-0808">Transferase</keyword>
<dbReference type="CDD" id="cd03789">
    <property type="entry name" value="GT9_LPS_heptosyltransferase"/>
    <property type="match status" value="1"/>
</dbReference>
<dbReference type="Gene3D" id="3.40.50.2000">
    <property type="entry name" value="Glycogen Phosphorylase B"/>
    <property type="match status" value="2"/>
</dbReference>
<evidence type="ECO:0000256" key="1">
    <source>
        <dbReference type="ARBA" id="ARBA00022676"/>
    </source>
</evidence>
<dbReference type="InterPro" id="IPR051199">
    <property type="entry name" value="LPS_LOS_Heptosyltrfase"/>
</dbReference>
<dbReference type="EMBL" id="RIZG01000015">
    <property type="protein sequence ID" value="RNF47337.1"/>
    <property type="molecule type" value="Genomic_DNA"/>
</dbReference>
<evidence type="ECO:0000256" key="2">
    <source>
        <dbReference type="ARBA" id="ARBA00022679"/>
    </source>
</evidence>
<dbReference type="RefSeq" id="WP_123096828.1">
    <property type="nucleotide sequence ID" value="NZ_RIZG01000015.1"/>
</dbReference>
<dbReference type="AlphaFoldDB" id="A0A3M8PTQ4"/>
<comment type="caution">
    <text evidence="3">The sequence shown here is derived from an EMBL/GenBank/DDBJ whole genome shotgun (WGS) entry which is preliminary data.</text>
</comment>
<reference evidence="3 4" key="1">
    <citation type="journal article" date="2012" name="Int. J. Syst. Evol. Microbiol.">
        <title>Marinomonas hwangdonensis sp. nov., isolated from seawater.</title>
        <authorList>
            <person name="Jung Y.T."/>
            <person name="Oh T.K."/>
            <person name="Yoon J.H."/>
        </authorList>
    </citation>
    <scope>NUCLEOTIDE SEQUENCE [LARGE SCALE GENOMIC DNA]</scope>
    <source>
        <strain evidence="3 4">HDW-15</strain>
    </source>
</reference>
<gene>
    <name evidence="3" type="ORF">EBI00_15440</name>
</gene>
<dbReference type="GO" id="GO:0005829">
    <property type="term" value="C:cytosol"/>
    <property type="evidence" value="ECO:0007669"/>
    <property type="project" value="TreeGrafter"/>
</dbReference>
<proteinExistence type="predicted"/>
<name>A0A3M8PTQ4_9GAMM</name>
<dbReference type="GO" id="GO:0008713">
    <property type="term" value="F:ADP-heptose-lipopolysaccharide heptosyltransferase activity"/>
    <property type="evidence" value="ECO:0007669"/>
    <property type="project" value="TreeGrafter"/>
</dbReference>
<keyword evidence="4" id="KW-1185">Reference proteome</keyword>
<protein>
    <submittedName>
        <fullName evidence="3">Lipopolysaccharide heptosyltransferase family protein</fullName>
    </submittedName>
</protein>
<accession>A0A3M8PTQ4</accession>
<dbReference type="SUPFAM" id="SSF53756">
    <property type="entry name" value="UDP-Glycosyltransferase/glycogen phosphorylase"/>
    <property type="match status" value="1"/>
</dbReference>
<organism evidence="3 4">
    <name type="scientific">Marinomonas hwangdonensis</name>
    <dbReference type="NCBI Taxonomy" id="1053647"/>
    <lineage>
        <taxon>Bacteria</taxon>
        <taxon>Pseudomonadati</taxon>
        <taxon>Pseudomonadota</taxon>
        <taxon>Gammaproteobacteria</taxon>
        <taxon>Oceanospirillales</taxon>
        <taxon>Oceanospirillaceae</taxon>
        <taxon>Marinomonas</taxon>
    </lineage>
</organism>
<evidence type="ECO:0000313" key="4">
    <source>
        <dbReference type="Proteomes" id="UP000280507"/>
    </source>
</evidence>
<dbReference type="InterPro" id="IPR002201">
    <property type="entry name" value="Glyco_trans_9"/>
</dbReference>
<sequence length="345" mass="38029">MPQESTQKKVLGESVSRLAVVRLSALGDVCHAMAVVQAIMKQHPTMQVTWVTSPLEANLVRLLKGVEVLEYDKKNGFTGLLALRSALKSQTFDVLLHLQWSFRASVVSRMIKAKRRIGFALSHSREKQHWFVNEQAPEPQGEHVLDSFLSIASVLGVTQPSLPCELALPDVPQDLPERYVVVNPSASKAERNWTIEGYQAVLDYVIDKGLCPVITGGPSINEVTFAQSVVAGRSEQVINLVGKTPLDLMLAVLKKAELVISPDTGPAHMATLVGTPVLGIYAHSNPQRTGPYKDLDKVVSVYEALVVKEYQKPVSELPWSTRVHDPKAMQHIRIEQVLAKLDTLI</sequence>